<evidence type="ECO:0000313" key="2">
    <source>
        <dbReference type="Proteomes" id="UP000272025"/>
    </source>
</evidence>
<organism evidence="1 2">
    <name type="scientific">Sodiomyces alkalinus (strain CBS 110278 / VKM F-3762 / F11)</name>
    <name type="common">Alkaliphilic filamentous fungus</name>
    <dbReference type="NCBI Taxonomy" id="1314773"/>
    <lineage>
        <taxon>Eukaryota</taxon>
        <taxon>Fungi</taxon>
        <taxon>Dikarya</taxon>
        <taxon>Ascomycota</taxon>
        <taxon>Pezizomycotina</taxon>
        <taxon>Sordariomycetes</taxon>
        <taxon>Hypocreomycetidae</taxon>
        <taxon>Glomerellales</taxon>
        <taxon>Plectosphaerellaceae</taxon>
        <taxon>Sodiomyces</taxon>
    </lineage>
</organism>
<proteinExistence type="predicted"/>
<dbReference type="GeneID" id="39579384"/>
<sequence length="260" mass="28638">MAAQTGEKRAIDEMIGDSRVSANMPAMTGEKRTFEEMFGGSGAAHLAEVDYSIPEGGTQALLPLPESVDSLEVTVTKMKDLARVVEQGKSLAIYTGYRRDPVQIAKMAMTPFEKKQYEAWVAGAEMAAIDWEGNKKDVPRDVLSQVRFSEYAAAMDEIWGHEGATPENAAWLASEMTHALPLLSAISKVSKTCTDLASSTRDLDEMEVKTAHTAVAVAMDNMTRVFTAMRKMSATVNRSKDILQAREHEIKARMPGYKRR</sequence>
<keyword evidence="2" id="KW-1185">Reference proteome</keyword>
<protein>
    <submittedName>
        <fullName evidence="1">Uncharacterized protein</fullName>
    </submittedName>
</protein>
<dbReference type="AlphaFoldDB" id="A0A3N2PL72"/>
<accession>A0A3N2PL72</accession>
<dbReference type="Proteomes" id="UP000272025">
    <property type="component" value="Unassembled WGS sequence"/>
</dbReference>
<gene>
    <name evidence="1" type="ORF">SODALDRAFT_329332</name>
</gene>
<evidence type="ECO:0000313" key="1">
    <source>
        <dbReference type="EMBL" id="ROT35154.1"/>
    </source>
</evidence>
<name>A0A3N2PL72_SODAK</name>
<dbReference type="OrthoDB" id="4812032at2759"/>
<reference evidence="1 2" key="1">
    <citation type="journal article" date="2018" name="Mol. Ecol.">
        <title>The obligate alkalophilic soda-lake fungus Sodiomyces alkalinus has shifted to a protein diet.</title>
        <authorList>
            <person name="Grum-Grzhimaylo A.A."/>
            <person name="Falkoski D.L."/>
            <person name="van den Heuvel J."/>
            <person name="Valero-Jimenez C.A."/>
            <person name="Min B."/>
            <person name="Choi I.G."/>
            <person name="Lipzen A."/>
            <person name="Daum C.G."/>
            <person name="Aanen D.K."/>
            <person name="Tsang A."/>
            <person name="Henrissat B."/>
            <person name="Bilanenko E.N."/>
            <person name="de Vries R.P."/>
            <person name="van Kan J.A.L."/>
            <person name="Grigoriev I.V."/>
            <person name="Debets A.J.M."/>
        </authorList>
    </citation>
    <scope>NUCLEOTIDE SEQUENCE [LARGE SCALE GENOMIC DNA]</scope>
    <source>
        <strain evidence="1 2">F11</strain>
    </source>
</reference>
<dbReference type="EMBL" id="ML119062">
    <property type="protein sequence ID" value="ROT35154.1"/>
    <property type="molecule type" value="Genomic_DNA"/>
</dbReference>
<dbReference type="RefSeq" id="XP_028462960.1">
    <property type="nucleotide sequence ID" value="XM_028610906.1"/>
</dbReference>